<organism evidence="10 11">
    <name type="scientific">candidate division WWE3 bacterium CG_4_10_14_0_2_um_filter_41_14</name>
    <dbReference type="NCBI Taxonomy" id="1975072"/>
    <lineage>
        <taxon>Bacteria</taxon>
        <taxon>Katanobacteria</taxon>
    </lineage>
</organism>
<dbReference type="Proteomes" id="UP000228920">
    <property type="component" value="Unassembled WGS sequence"/>
</dbReference>
<protein>
    <recommendedName>
        <fullName evidence="1 8">Tyrosine--tRNA ligase</fullName>
        <ecNumber evidence="1 8">6.1.1.1</ecNumber>
    </recommendedName>
</protein>
<evidence type="ECO:0000256" key="4">
    <source>
        <dbReference type="ARBA" id="ARBA00022840"/>
    </source>
</evidence>
<proteinExistence type="inferred from homology"/>
<evidence type="ECO:0000256" key="1">
    <source>
        <dbReference type="ARBA" id="ARBA00013160"/>
    </source>
</evidence>
<evidence type="ECO:0000313" key="11">
    <source>
        <dbReference type="Proteomes" id="UP000228920"/>
    </source>
</evidence>
<evidence type="ECO:0000256" key="7">
    <source>
        <dbReference type="ARBA" id="ARBA00048248"/>
    </source>
</evidence>
<evidence type="ECO:0000256" key="2">
    <source>
        <dbReference type="ARBA" id="ARBA00022598"/>
    </source>
</evidence>
<keyword evidence="4 9" id="KW-0067">ATP-binding</keyword>
<keyword evidence="3 9" id="KW-0547">Nucleotide-binding</keyword>
<feature type="non-terminal residue" evidence="10">
    <location>
        <position position="138"/>
    </location>
</feature>
<evidence type="ECO:0000256" key="8">
    <source>
        <dbReference type="NCBIfam" id="TIGR00234"/>
    </source>
</evidence>
<dbReference type="InterPro" id="IPR024088">
    <property type="entry name" value="Tyr-tRNA-ligase_bac-type"/>
</dbReference>
<keyword evidence="6 9" id="KW-0030">Aminoacyl-tRNA synthetase</keyword>
<keyword evidence="2 9" id="KW-0436">Ligase</keyword>
<dbReference type="PANTHER" id="PTHR11766">
    <property type="entry name" value="TYROSYL-TRNA SYNTHETASE"/>
    <property type="match status" value="1"/>
</dbReference>
<dbReference type="GO" id="GO:0005524">
    <property type="term" value="F:ATP binding"/>
    <property type="evidence" value="ECO:0007669"/>
    <property type="project" value="UniProtKB-KW"/>
</dbReference>
<comment type="caution">
    <text evidence="10">The sequence shown here is derived from an EMBL/GenBank/DDBJ whole genome shotgun (WGS) entry which is preliminary data.</text>
</comment>
<name>A0A2M7TM64_UNCKA</name>
<dbReference type="InterPro" id="IPR002305">
    <property type="entry name" value="aa-tRNA-synth_Ic"/>
</dbReference>
<sequence length="138" mass="15841">MKINTSPQKIQELLARGVEEIINRQDLEKKLLSGKQLRIKLGIDPTSPNIHIGRSIPLLKMRDFQKLGHQLVLIVGDFTGIIGDTSDKDSERPMMRREVIKKNMKGYVEQAAKIIDIKKVEVRHNSEWLKKLTFDKIG</sequence>
<reference evidence="11" key="1">
    <citation type="submission" date="2017-09" db="EMBL/GenBank/DDBJ databases">
        <title>Depth-based differentiation of microbial function through sediment-hosted aquifers and enrichment of novel symbionts in the deep terrestrial subsurface.</title>
        <authorList>
            <person name="Probst A.J."/>
            <person name="Ladd B."/>
            <person name="Jarett J.K."/>
            <person name="Geller-Mcgrath D.E."/>
            <person name="Sieber C.M.K."/>
            <person name="Emerson J.B."/>
            <person name="Anantharaman K."/>
            <person name="Thomas B.C."/>
            <person name="Malmstrom R."/>
            <person name="Stieglmeier M."/>
            <person name="Klingl A."/>
            <person name="Woyke T."/>
            <person name="Ryan C.M."/>
            <person name="Banfield J.F."/>
        </authorList>
    </citation>
    <scope>NUCLEOTIDE SEQUENCE [LARGE SCALE GENOMIC DNA]</scope>
</reference>
<evidence type="ECO:0000256" key="9">
    <source>
        <dbReference type="RuleBase" id="RU363036"/>
    </source>
</evidence>
<comment type="similarity">
    <text evidence="9">Belongs to the class-I aminoacyl-tRNA synthetase family.</text>
</comment>
<dbReference type="NCBIfam" id="TIGR00234">
    <property type="entry name" value="tyrS"/>
    <property type="match status" value="1"/>
</dbReference>
<dbReference type="Pfam" id="PF00579">
    <property type="entry name" value="tRNA-synt_1b"/>
    <property type="match status" value="1"/>
</dbReference>
<dbReference type="PANTHER" id="PTHR11766:SF1">
    <property type="entry name" value="TYROSINE--TRNA LIGASE"/>
    <property type="match status" value="1"/>
</dbReference>
<dbReference type="AlphaFoldDB" id="A0A2M7TM64"/>
<evidence type="ECO:0000256" key="6">
    <source>
        <dbReference type="ARBA" id="ARBA00023146"/>
    </source>
</evidence>
<accession>A0A2M7TM64</accession>
<dbReference type="Gene3D" id="3.40.50.620">
    <property type="entry name" value="HUPs"/>
    <property type="match status" value="1"/>
</dbReference>
<evidence type="ECO:0000256" key="5">
    <source>
        <dbReference type="ARBA" id="ARBA00022917"/>
    </source>
</evidence>
<dbReference type="InterPro" id="IPR014729">
    <property type="entry name" value="Rossmann-like_a/b/a_fold"/>
</dbReference>
<keyword evidence="5 9" id="KW-0648">Protein biosynthesis</keyword>
<dbReference type="InterPro" id="IPR002307">
    <property type="entry name" value="Tyr-tRNA-ligase"/>
</dbReference>
<evidence type="ECO:0000313" key="10">
    <source>
        <dbReference type="EMBL" id="PIZ48312.1"/>
    </source>
</evidence>
<dbReference type="GO" id="GO:0004831">
    <property type="term" value="F:tyrosine-tRNA ligase activity"/>
    <property type="evidence" value="ECO:0007669"/>
    <property type="project" value="UniProtKB-UniRule"/>
</dbReference>
<dbReference type="EC" id="6.1.1.1" evidence="1 8"/>
<dbReference type="GO" id="GO:0006437">
    <property type="term" value="P:tyrosyl-tRNA aminoacylation"/>
    <property type="evidence" value="ECO:0007669"/>
    <property type="project" value="UniProtKB-UniRule"/>
</dbReference>
<dbReference type="SUPFAM" id="SSF52374">
    <property type="entry name" value="Nucleotidylyl transferase"/>
    <property type="match status" value="1"/>
</dbReference>
<evidence type="ECO:0000256" key="3">
    <source>
        <dbReference type="ARBA" id="ARBA00022741"/>
    </source>
</evidence>
<gene>
    <name evidence="10" type="primary">tyrS</name>
    <name evidence="10" type="ORF">COY32_00075</name>
</gene>
<dbReference type="GO" id="GO:0005829">
    <property type="term" value="C:cytosol"/>
    <property type="evidence" value="ECO:0007669"/>
    <property type="project" value="TreeGrafter"/>
</dbReference>
<comment type="catalytic activity">
    <reaction evidence="7">
        <text>tRNA(Tyr) + L-tyrosine + ATP = L-tyrosyl-tRNA(Tyr) + AMP + diphosphate + H(+)</text>
        <dbReference type="Rhea" id="RHEA:10220"/>
        <dbReference type="Rhea" id="RHEA-COMP:9706"/>
        <dbReference type="Rhea" id="RHEA-COMP:9707"/>
        <dbReference type="ChEBI" id="CHEBI:15378"/>
        <dbReference type="ChEBI" id="CHEBI:30616"/>
        <dbReference type="ChEBI" id="CHEBI:33019"/>
        <dbReference type="ChEBI" id="CHEBI:58315"/>
        <dbReference type="ChEBI" id="CHEBI:78442"/>
        <dbReference type="ChEBI" id="CHEBI:78536"/>
        <dbReference type="ChEBI" id="CHEBI:456215"/>
        <dbReference type="EC" id="6.1.1.1"/>
    </reaction>
</comment>
<dbReference type="EMBL" id="PFNL01000003">
    <property type="protein sequence ID" value="PIZ48312.1"/>
    <property type="molecule type" value="Genomic_DNA"/>
</dbReference>